<dbReference type="AlphaFoldDB" id="A0A1A7BX73"/>
<comment type="caution">
    <text evidence="2">The sequence shown here is derived from an EMBL/GenBank/DDBJ whole genome shotgun (WGS) entry which is preliminary data.</text>
</comment>
<name>A0A1A7BX73_9BURK</name>
<dbReference type="Proteomes" id="UP000092713">
    <property type="component" value="Unassembled WGS sequence"/>
</dbReference>
<keyword evidence="1" id="KW-1133">Transmembrane helix</keyword>
<evidence type="ECO:0000313" key="3">
    <source>
        <dbReference type="Proteomes" id="UP000092713"/>
    </source>
</evidence>
<keyword evidence="1" id="KW-0812">Transmembrane</keyword>
<gene>
    <name evidence="2" type="ORF">ASR47_100570</name>
</gene>
<dbReference type="EMBL" id="LOCQ01000058">
    <property type="protein sequence ID" value="OBV38117.1"/>
    <property type="molecule type" value="Genomic_DNA"/>
</dbReference>
<proteinExistence type="predicted"/>
<protein>
    <submittedName>
        <fullName evidence="2">Uncharacterized protein</fullName>
    </submittedName>
</protein>
<accession>A0A1A7BX73</accession>
<feature type="transmembrane region" description="Helical" evidence="1">
    <location>
        <begin position="12"/>
        <end position="32"/>
    </location>
</feature>
<keyword evidence="1" id="KW-0472">Membrane</keyword>
<keyword evidence="3" id="KW-1185">Reference proteome</keyword>
<reference evidence="2 3" key="1">
    <citation type="submission" date="2016-04" db="EMBL/GenBank/DDBJ databases">
        <title>Draft genome sequence of Janthinobacterium psychrotolerans sp. nov., isolated from freshwater sediments in Denmark.</title>
        <authorList>
            <person name="Gong X."/>
            <person name="Skrivergaard S."/>
            <person name="Korsgaard B.S."/>
            <person name="Schreiber L."/>
            <person name="Marshall I.P."/>
            <person name="Finster K."/>
            <person name="Schramm A."/>
        </authorList>
    </citation>
    <scope>NUCLEOTIDE SEQUENCE [LARGE SCALE GENOMIC DNA]</scope>
    <source>
        <strain evidence="2 3">S3-2</strain>
    </source>
</reference>
<evidence type="ECO:0000313" key="2">
    <source>
        <dbReference type="EMBL" id="OBV38117.1"/>
    </source>
</evidence>
<evidence type="ECO:0000256" key="1">
    <source>
        <dbReference type="SAM" id="Phobius"/>
    </source>
</evidence>
<organism evidence="2 3">
    <name type="scientific">Janthinobacterium psychrotolerans</name>
    <dbReference type="NCBI Taxonomy" id="1747903"/>
    <lineage>
        <taxon>Bacteria</taxon>
        <taxon>Pseudomonadati</taxon>
        <taxon>Pseudomonadota</taxon>
        <taxon>Betaproteobacteria</taxon>
        <taxon>Burkholderiales</taxon>
        <taxon>Oxalobacteraceae</taxon>
        <taxon>Janthinobacterium</taxon>
    </lineage>
</organism>
<sequence>MSNKTKRPAAARVAATLILIYVAATLAGVLAATT</sequence>